<gene>
    <name evidence="1" type="ORF">GCM10011385_25780</name>
</gene>
<dbReference type="Proteomes" id="UP000636264">
    <property type="component" value="Unassembled WGS sequence"/>
</dbReference>
<dbReference type="Pfam" id="PF20370">
    <property type="entry name" value="DUF6665"/>
    <property type="match status" value="1"/>
</dbReference>
<reference evidence="1" key="2">
    <citation type="submission" date="2020-09" db="EMBL/GenBank/DDBJ databases">
        <authorList>
            <person name="Sun Q."/>
            <person name="Zhou Y."/>
        </authorList>
    </citation>
    <scope>NUCLEOTIDE SEQUENCE</scope>
    <source>
        <strain evidence="1">CGMCC 1.15320</strain>
    </source>
</reference>
<accession>A0A916W6D9</accession>
<proteinExistence type="predicted"/>
<organism evidence="1 2">
    <name type="scientific">Nitratireductor aestuarii</name>
    <dbReference type="NCBI Taxonomy" id="1735103"/>
    <lineage>
        <taxon>Bacteria</taxon>
        <taxon>Pseudomonadati</taxon>
        <taxon>Pseudomonadota</taxon>
        <taxon>Alphaproteobacteria</taxon>
        <taxon>Hyphomicrobiales</taxon>
        <taxon>Phyllobacteriaceae</taxon>
        <taxon>Nitratireductor</taxon>
    </lineage>
</organism>
<evidence type="ECO:0000313" key="1">
    <source>
        <dbReference type="EMBL" id="GGA70806.1"/>
    </source>
</evidence>
<name>A0A916W6D9_9HYPH</name>
<sequence length="102" mass="11148">MLRPPGSNSSSAPQTGINVLDYELAGEMATALGHAGRNAQECVANLLAFSGDAEERLAVRKKAVDAVYAYFIQRELVGLRKHDEIIRELNIPREVLVRLGQS</sequence>
<dbReference type="InterPro" id="IPR046606">
    <property type="entry name" value="DUF6665"/>
</dbReference>
<dbReference type="RefSeq" id="WP_188721470.1">
    <property type="nucleotide sequence ID" value="NZ_BMIF01000007.1"/>
</dbReference>
<dbReference type="EMBL" id="BMIF01000007">
    <property type="protein sequence ID" value="GGA70806.1"/>
    <property type="molecule type" value="Genomic_DNA"/>
</dbReference>
<reference evidence="1" key="1">
    <citation type="journal article" date="2014" name="Int. J. Syst. Evol. Microbiol.">
        <title>Complete genome sequence of Corynebacterium casei LMG S-19264T (=DSM 44701T), isolated from a smear-ripened cheese.</title>
        <authorList>
            <consortium name="US DOE Joint Genome Institute (JGI-PGF)"/>
            <person name="Walter F."/>
            <person name="Albersmeier A."/>
            <person name="Kalinowski J."/>
            <person name="Ruckert C."/>
        </authorList>
    </citation>
    <scope>NUCLEOTIDE SEQUENCE</scope>
    <source>
        <strain evidence="1">CGMCC 1.15320</strain>
    </source>
</reference>
<protein>
    <submittedName>
        <fullName evidence="1">Uncharacterized protein</fullName>
    </submittedName>
</protein>
<evidence type="ECO:0000313" key="2">
    <source>
        <dbReference type="Proteomes" id="UP000636264"/>
    </source>
</evidence>
<comment type="caution">
    <text evidence="1">The sequence shown here is derived from an EMBL/GenBank/DDBJ whole genome shotgun (WGS) entry which is preliminary data.</text>
</comment>
<keyword evidence="2" id="KW-1185">Reference proteome</keyword>
<dbReference type="AlphaFoldDB" id="A0A916W6D9"/>